<dbReference type="InterPro" id="IPR051908">
    <property type="entry name" value="Ribosomal_N-acetyltransferase"/>
</dbReference>
<dbReference type="Pfam" id="PF13302">
    <property type="entry name" value="Acetyltransf_3"/>
    <property type="match status" value="1"/>
</dbReference>
<evidence type="ECO:0000259" key="1">
    <source>
        <dbReference type="PROSITE" id="PS51186"/>
    </source>
</evidence>
<keyword evidence="3" id="KW-1185">Reference proteome</keyword>
<name>A0ABR3FV44_9AGAR</name>
<organism evidence="2 3">
    <name type="scientific">Marasmius crinis-equi</name>
    <dbReference type="NCBI Taxonomy" id="585013"/>
    <lineage>
        <taxon>Eukaryota</taxon>
        <taxon>Fungi</taxon>
        <taxon>Dikarya</taxon>
        <taxon>Basidiomycota</taxon>
        <taxon>Agaricomycotina</taxon>
        <taxon>Agaricomycetes</taxon>
        <taxon>Agaricomycetidae</taxon>
        <taxon>Agaricales</taxon>
        <taxon>Marasmiineae</taxon>
        <taxon>Marasmiaceae</taxon>
        <taxon>Marasmius</taxon>
    </lineage>
</organism>
<gene>
    <name evidence="2" type="ORF">V5O48_002748</name>
</gene>
<dbReference type="SUPFAM" id="SSF55729">
    <property type="entry name" value="Acyl-CoA N-acyltransferases (Nat)"/>
    <property type="match status" value="1"/>
</dbReference>
<sequence length="240" mass="26881">MPSSPSQGGERICFPIPDVLENERVKIAPFIPSEHAPLFFEKWRDAPQLIDYLPFGPLETMEAFMSEFWDVKKDFGVDALFVIYDKTRSDESGQSLPAGTIAFVNSSVQDLSTEIGCIVIFPQFQRTHIASNAVGLMMHYALDLPKDGGVGCRRLEWRANANNSASVRLAQKMGFVLEGVMKWHRVIPQAKAIGHNGSTIRKGDPRADCFARDSAVLAIYWDMWENGGREQVDQRMARTA</sequence>
<feature type="domain" description="N-acetyltransferase" evidence="1">
    <location>
        <begin position="50"/>
        <end position="194"/>
    </location>
</feature>
<evidence type="ECO:0000313" key="3">
    <source>
        <dbReference type="Proteomes" id="UP001465976"/>
    </source>
</evidence>
<accession>A0ABR3FV44</accession>
<dbReference type="Gene3D" id="3.40.630.30">
    <property type="match status" value="1"/>
</dbReference>
<dbReference type="PANTHER" id="PTHR43441">
    <property type="entry name" value="RIBOSOMAL-PROTEIN-SERINE ACETYLTRANSFERASE"/>
    <property type="match status" value="1"/>
</dbReference>
<dbReference type="PROSITE" id="PS51186">
    <property type="entry name" value="GNAT"/>
    <property type="match status" value="1"/>
</dbReference>
<dbReference type="EMBL" id="JBAHYK010000066">
    <property type="protein sequence ID" value="KAL0579244.1"/>
    <property type="molecule type" value="Genomic_DNA"/>
</dbReference>
<evidence type="ECO:0000313" key="2">
    <source>
        <dbReference type="EMBL" id="KAL0579244.1"/>
    </source>
</evidence>
<reference evidence="2 3" key="1">
    <citation type="submission" date="2024-02" db="EMBL/GenBank/DDBJ databases">
        <title>A draft genome for the cacao thread blight pathogen Marasmius crinis-equi.</title>
        <authorList>
            <person name="Cohen S.P."/>
            <person name="Baruah I.K."/>
            <person name="Amoako-Attah I."/>
            <person name="Bukari Y."/>
            <person name="Meinhardt L.W."/>
            <person name="Bailey B.A."/>
        </authorList>
    </citation>
    <scope>NUCLEOTIDE SEQUENCE [LARGE SCALE GENOMIC DNA]</scope>
    <source>
        <strain evidence="2 3">GH-76</strain>
    </source>
</reference>
<dbReference type="PANTHER" id="PTHR43441:SF5">
    <property type="entry name" value="FAMILY ACETYLTRANSFERASE, PUTATIVE-RELATED"/>
    <property type="match status" value="1"/>
</dbReference>
<dbReference type="InterPro" id="IPR016181">
    <property type="entry name" value="Acyl_CoA_acyltransferase"/>
</dbReference>
<protein>
    <recommendedName>
        <fullName evidence="1">N-acetyltransferase domain-containing protein</fullName>
    </recommendedName>
</protein>
<dbReference type="InterPro" id="IPR000182">
    <property type="entry name" value="GNAT_dom"/>
</dbReference>
<proteinExistence type="predicted"/>
<comment type="caution">
    <text evidence="2">The sequence shown here is derived from an EMBL/GenBank/DDBJ whole genome shotgun (WGS) entry which is preliminary data.</text>
</comment>
<dbReference type="Proteomes" id="UP001465976">
    <property type="component" value="Unassembled WGS sequence"/>
</dbReference>